<dbReference type="GO" id="GO:0005886">
    <property type="term" value="C:plasma membrane"/>
    <property type="evidence" value="ECO:0007669"/>
    <property type="project" value="UniProtKB-SubCell"/>
</dbReference>
<sequence>MNAGVLLAAGAVAFLLSTVTIVPLRRLALRWDLTDRPGGNKAHACPTPYLGGLAIAVATVVPTAAVIGLSDHRITAILLTATAVAMLGLIDDIGSLSMLIRLTVETAAAIGVVLSGVRITMTDSWLDGLVTVAWIVVMTNSFNLLDNMDGALGAVTTVTATLLAVTAFVYAQPVLGLLLSMLAYSGLGFLLHNWPPARIFMGDSGSLFIGFVLTCSAILLVMGTRLDTTVAGLLLPTFVATVDTGVVFLSRMLAGRSPLAGGTDHVSHRLRRIGLGPQMVATALGLITAIAGALCLAMALRWIPPLPTAIVTVGSALVLIGLLQGVDVYSPAQRQKALPRIRERLR</sequence>
<evidence type="ECO:0000256" key="3">
    <source>
        <dbReference type="ARBA" id="ARBA00022679"/>
    </source>
</evidence>
<feature type="transmembrane region" description="Helical" evidence="8">
    <location>
        <begin position="152"/>
        <end position="171"/>
    </location>
</feature>
<evidence type="ECO:0000256" key="4">
    <source>
        <dbReference type="ARBA" id="ARBA00022692"/>
    </source>
</evidence>
<comment type="cofactor">
    <cofactor evidence="7">
        <name>Mg(2+)</name>
        <dbReference type="ChEBI" id="CHEBI:18420"/>
    </cofactor>
</comment>
<dbReference type="GO" id="GO:0046872">
    <property type="term" value="F:metal ion binding"/>
    <property type="evidence" value="ECO:0007669"/>
    <property type="project" value="UniProtKB-KW"/>
</dbReference>
<dbReference type="OrthoDB" id="5178981at2"/>
<keyword evidence="5 8" id="KW-1133">Transmembrane helix</keyword>
<reference evidence="9 10" key="1">
    <citation type="submission" date="2017-06" db="EMBL/GenBank/DDBJ databases">
        <authorList>
            <person name="Kim H.J."/>
            <person name="Triplett B.A."/>
        </authorList>
    </citation>
    <scope>NUCLEOTIDE SEQUENCE [LARGE SCALE GENOMIC DNA]</scope>
    <source>
        <strain evidence="9 10">CGMCC 4.2132</strain>
    </source>
</reference>
<evidence type="ECO:0000256" key="8">
    <source>
        <dbReference type="SAM" id="Phobius"/>
    </source>
</evidence>
<dbReference type="GO" id="GO:0044038">
    <property type="term" value="P:cell wall macromolecule biosynthetic process"/>
    <property type="evidence" value="ECO:0007669"/>
    <property type="project" value="TreeGrafter"/>
</dbReference>
<keyword evidence="3 9" id="KW-0808">Transferase</keyword>
<evidence type="ECO:0000256" key="5">
    <source>
        <dbReference type="ARBA" id="ARBA00022989"/>
    </source>
</evidence>
<protein>
    <submittedName>
        <fullName evidence="9">UDP-GlcNAc:undecaprenyl-phosphate GlcNAc-1-phosphate transferase</fullName>
    </submittedName>
</protein>
<dbReference type="GO" id="GO:0009103">
    <property type="term" value="P:lipopolysaccharide biosynthetic process"/>
    <property type="evidence" value="ECO:0007669"/>
    <property type="project" value="TreeGrafter"/>
</dbReference>
<dbReference type="Proteomes" id="UP000198282">
    <property type="component" value="Unassembled WGS sequence"/>
</dbReference>
<proteinExistence type="predicted"/>
<feature type="transmembrane region" description="Helical" evidence="8">
    <location>
        <begin position="177"/>
        <end position="194"/>
    </location>
</feature>
<feature type="binding site" evidence="7">
    <location>
        <position position="203"/>
    </location>
    <ligand>
        <name>Mg(2+)</name>
        <dbReference type="ChEBI" id="CHEBI:18420"/>
    </ligand>
</feature>
<dbReference type="AlphaFoldDB" id="A0A239CJU6"/>
<feature type="transmembrane region" description="Helical" evidence="8">
    <location>
        <begin position="6"/>
        <end position="28"/>
    </location>
</feature>
<comment type="subcellular location">
    <subcellularLocation>
        <location evidence="1">Cell membrane</location>
        <topology evidence="1">Multi-pass membrane protein</topology>
    </subcellularLocation>
</comment>
<dbReference type="PANTHER" id="PTHR22926">
    <property type="entry name" value="PHOSPHO-N-ACETYLMURAMOYL-PENTAPEPTIDE-TRANSFERASE"/>
    <property type="match status" value="1"/>
</dbReference>
<evidence type="ECO:0000313" key="10">
    <source>
        <dbReference type="Proteomes" id="UP000198282"/>
    </source>
</evidence>
<feature type="transmembrane region" description="Helical" evidence="8">
    <location>
        <begin position="125"/>
        <end position="145"/>
    </location>
</feature>
<feature type="transmembrane region" description="Helical" evidence="8">
    <location>
        <begin position="206"/>
        <end position="224"/>
    </location>
</feature>
<evidence type="ECO:0000256" key="2">
    <source>
        <dbReference type="ARBA" id="ARBA00022475"/>
    </source>
</evidence>
<keyword evidence="2" id="KW-1003">Cell membrane</keyword>
<evidence type="ECO:0000313" key="9">
    <source>
        <dbReference type="EMBL" id="SNS20455.1"/>
    </source>
</evidence>
<keyword evidence="7" id="KW-0479">Metal-binding</keyword>
<feature type="transmembrane region" description="Helical" evidence="8">
    <location>
        <begin position="230"/>
        <end position="249"/>
    </location>
</feature>
<feature type="transmembrane region" description="Helical" evidence="8">
    <location>
        <begin position="74"/>
        <end position="90"/>
    </location>
</feature>
<keyword evidence="7" id="KW-0460">Magnesium</keyword>
<dbReference type="CDD" id="cd06853">
    <property type="entry name" value="GT_WecA_like"/>
    <property type="match status" value="1"/>
</dbReference>
<evidence type="ECO:0000256" key="7">
    <source>
        <dbReference type="PIRSR" id="PIRSR600715-1"/>
    </source>
</evidence>
<feature type="transmembrane region" description="Helical" evidence="8">
    <location>
        <begin position="279"/>
        <end position="303"/>
    </location>
</feature>
<gene>
    <name evidence="9" type="ORF">SAMN05216276_1005252</name>
</gene>
<evidence type="ECO:0000256" key="6">
    <source>
        <dbReference type="ARBA" id="ARBA00023136"/>
    </source>
</evidence>
<keyword evidence="4 8" id="KW-0812">Transmembrane</keyword>
<feature type="transmembrane region" description="Helical" evidence="8">
    <location>
        <begin position="309"/>
        <end position="330"/>
    </location>
</feature>
<dbReference type="GO" id="GO:0071555">
    <property type="term" value="P:cell wall organization"/>
    <property type="evidence" value="ECO:0007669"/>
    <property type="project" value="TreeGrafter"/>
</dbReference>
<evidence type="ECO:0000256" key="1">
    <source>
        <dbReference type="ARBA" id="ARBA00004651"/>
    </source>
</evidence>
<dbReference type="PANTHER" id="PTHR22926:SF3">
    <property type="entry name" value="UNDECAPRENYL-PHOSPHATE ALPHA-N-ACETYLGLUCOSAMINYL 1-PHOSPHATE TRANSFERASE"/>
    <property type="match status" value="1"/>
</dbReference>
<accession>A0A239CJU6</accession>
<dbReference type="RefSeq" id="WP_089206503.1">
    <property type="nucleotide sequence ID" value="NZ_FZOD01000005.1"/>
</dbReference>
<feature type="binding site" evidence="7">
    <location>
        <position position="143"/>
    </location>
    <ligand>
        <name>Mg(2+)</name>
        <dbReference type="ChEBI" id="CHEBI:18420"/>
    </ligand>
</feature>
<dbReference type="EMBL" id="FZOD01000005">
    <property type="protein sequence ID" value="SNS20455.1"/>
    <property type="molecule type" value="Genomic_DNA"/>
</dbReference>
<dbReference type="GO" id="GO:0016780">
    <property type="term" value="F:phosphotransferase activity, for other substituted phosphate groups"/>
    <property type="evidence" value="ECO:0007669"/>
    <property type="project" value="InterPro"/>
</dbReference>
<feature type="transmembrane region" description="Helical" evidence="8">
    <location>
        <begin position="49"/>
        <end position="68"/>
    </location>
</feature>
<keyword evidence="10" id="KW-1185">Reference proteome</keyword>
<organism evidence="9 10">
    <name type="scientific">Streptosporangium subroseum</name>
    <dbReference type="NCBI Taxonomy" id="106412"/>
    <lineage>
        <taxon>Bacteria</taxon>
        <taxon>Bacillati</taxon>
        <taxon>Actinomycetota</taxon>
        <taxon>Actinomycetes</taxon>
        <taxon>Streptosporangiales</taxon>
        <taxon>Streptosporangiaceae</taxon>
        <taxon>Streptosporangium</taxon>
    </lineage>
</organism>
<dbReference type="InterPro" id="IPR000715">
    <property type="entry name" value="Glycosyl_transferase_4"/>
</dbReference>
<keyword evidence="6 8" id="KW-0472">Membrane</keyword>
<name>A0A239CJU6_9ACTN</name>
<dbReference type="Pfam" id="PF00953">
    <property type="entry name" value="Glycos_transf_4"/>
    <property type="match status" value="1"/>
</dbReference>